<feature type="compositionally biased region" description="Low complexity" evidence="1">
    <location>
        <begin position="134"/>
        <end position="150"/>
    </location>
</feature>
<feature type="compositionally biased region" description="Polar residues" evidence="1">
    <location>
        <begin position="235"/>
        <end position="253"/>
    </location>
</feature>
<gene>
    <name evidence="2" type="ORF">PXEA_LOCUS35839</name>
</gene>
<name>A0A3S5FH57_9PLAT</name>
<reference evidence="2" key="1">
    <citation type="submission" date="2018-11" db="EMBL/GenBank/DDBJ databases">
        <authorList>
            <consortium name="Pathogen Informatics"/>
        </authorList>
    </citation>
    <scope>NUCLEOTIDE SEQUENCE</scope>
</reference>
<evidence type="ECO:0000313" key="3">
    <source>
        <dbReference type="Proteomes" id="UP000784294"/>
    </source>
</evidence>
<sequence length="358" mass="38744">MSLKRIVYFLTPNDPRLSCSCFTYFSHIFQQALLPPQVSYGANHPSNSISAVSPSSTSPSHADLEPRCKDVTADHFINRRCLPATPPDSCSHANSAQKQSTLFAAPVSWAAASSSFASSSSHSASALVPTSTCASCSVSSPSLTSVGLPSRRISRPDTTPSASWRHDSVQVRPKPTSRLTGLPSWRLSGQEMPEADGSGKKKKGADASRAFRCLSLHRQSSRSEEGFGGQGSPGDASTTADCTCSPTGCQPVSRSEWWPPQKRPPRQSSERQQQALSQPPTQRLICGRDGIASRHFVAPLTPWPVSLAAGRVGYGLIEMLKGIHFARKHYSILLQASIWREVFSVQFLPSNLRESFAF</sequence>
<proteinExistence type="predicted"/>
<accession>A0A3S5FH57</accession>
<organism evidence="2 3">
    <name type="scientific">Protopolystoma xenopodis</name>
    <dbReference type="NCBI Taxonomy" id="117903"/>
    <lineage>
        <taxon>Eukaryota</taxon>
        <taxon>Metazoa</taxon>
        <taxon>Spiralia</taxon>
        <taxon>Lophotrochozoa</taxon>
        <taxon>Platyhelminthes</taxon>
        <taxon>Monogenea</taxon>
        <taxon>Polyopisthocotylea</taxon>
        <taxon>Polystomatidea</taxon>
        <taxon>Polystomatidae</taxon>
        <taxon>Protopolystoma</taxon>
    </lineage>
</organism>
<dbReference type="AlphaFoldDB" id="A0A3S5FH57"/>
<comment type="caution">
    <text evidence="2">The sequence shown here is derived from an EMBL/GenBank/DDBJ whole genome shotgun (WGS) entry which is preliminary data.</text>
</comment>
<evidence type="ECO:0000313" key="2">
    <source>
        <dbReference type="EMBL" id="VEL42399.1"/>
    </source>
</evidence>
<feature type="region of interest" description="Disordered" evidence="1">
    <location>
        <begin position="219"/>
        <end position="282"/>
    </location>
</feature>
<feature type="compositionally biased region" description="Low complexity" evidence="1">
    <location>
        <begin position="256"/>
        <end position="274"/>
    </location>
</feature>
<dbReference type="Proteomes" id="UP000784294">
    <property type="component" value="Unassembled WGS sequence"/>
</dbReference>
<feature type="region of interest" description="Disordered" evidence="1">
    <location>
        <begin position="134"/>
        <end position="207"/>
    </location>
</feature>
<keyword evidence="3" id="KW-1185">Reference proteome</keyword>
<protein>
    <submittedName>
        <fullName evidence="2">Uncharacterized protein</fullName>
    </submittedName>
</protein>
<evidence type="ECO:0000256" key="1">
    <source>
        <dbReference type="SAM" id="MobiDB-lite"/>
    </source>
</evidence>
<dbReference type="EMBL" id="CAAALY010274214">
    <property type="protein sequence ID" value="VEL42399.1"/>
    <property type="molecule type" value="Genomic_DNA"/>
</dbReference>